<dbReference type="InterPro" id="IPR001453">
    <property type="entry name" value="MoaB/Mog_dom"/>
</dbReference>
<proteinExistence type="inferred from homology"/>
<evidence type="ECO:0000256" key="4">
    <source>
        <dbReference type="ARBA" id="ARBA00023150"/>
    </source>
</evidence>
<keyword evidence="6" id="KW-0460">Magnesium</keyword>
<dbReference type="SUPFAM" id="SSF63867">
    <property type="entry name" value="MoeA C-terminal domain-like"/>
    <property type="match status" value="1"/>
</dbReference>
<dbReference type="Gene3D" id="3.90.105.10">
    <property type="entry name" value="Molybdopterin biosynthesis moea protein, domain 2"/>
    <property type="match status" value="1"/>
</dbReference>
<sequence>MPQLSEDSFAVGAPVLRIEEMERLIVERVQPVPGFEAVPLRAAPGRVVAQPIAALRDLPPFDNSAVDGYALRHTDLGAAGGTRLAVADCVMAGHAAARPLGAGEAVRIFTGAPLPKGADTVLMQEDATLDGDVLVVPAGLAPGDNRRRAGEDIAVGGLMFPAGRRLAAADIALAAAQGLTALPVRRRVAVALFSTGDEIVEPGTALPPSGIYDANRYLLLALVEKLGAVPTDLGILPDDPDALAAALREAAAGHDLVITSGGVSTGEADHVRTAVERCGRVVFWRIAIKPGRPVAMGVLAGAGEARAAFVGLPGNPAAAFVTFARVVRPLLLRLAGATPRPLPVVPVRAGFAHRKKPGRREYLRGSLRPGPDGLPEAVVYRLEGAGAITSLTETDGLIEIGDDVIAVAPGDTVGFVSYTEIAG</sequence>
<dbReference type="RefSeq" id="WP_272776511.1">
    <property type="nucleotide sequence ID" value="NZ_JAQQLI010000009.1"/>
</dbReference>
<dbReference type="InterPro" id="IPR036425">
    <property type="entry name" value="MoaB/Mog-like_dom_sf"/>
</dbReference>
<dbReference type="Pfam" id="PF03453">
    <property type="entry name" value="MoeA_N"/>
    <property type="match status" value="1"/>
</dbReference>
<dbReference type="SUPFAM" id="SSF53218">
    <property type="entry name" value="Molybdenum cofactor biosynthesis proteins"/>
    <property type="match status" value="1"/>
</dbReference>
<dbReference type="EC" id="2.10.1.1" evidence="6"/>
<keyword evidence="6" id="KW-0500">Molybdenum</keyword>
<dbReference type="NCBIfam" id="TIGR00177">
    <property type="entry name" value="molyb_syn"/>
    <property type="match status" value="1"/>
</dbReference>
<organism evidence="8 9">
    <name type="scientific">Rhodoplanes tepidamans</name>
    <name type="common">Rhodoplanes cryptolactis</name>
    <dbReference type="NCBI Taxonomy" id="200616"/>
    <lineage>
        <taxon>Bacteria</taxon>
        <taxon>Pseudomonadati</taxon>
        <taxon>Pseudomonadota</taxon>
        <taxon>Alphaproteobacteria</taxon>
        <taxon>Hyphomicrobiales</taxon>
        <taxon>Nitrobacteraceae</taxon>
        <taxon>Rhodoplanes</taxon>
    </lineage>
</organism>
<keyword evidence="6" id="KW-0808">Transferase</keyword>
<dbReference type="Gene3D" id="3.40.980.10">
    <property type="entry name" value="MoaB/Mog-like domain"/>
    <property type="match status" value="1"/>
</dbReference>
<comment type="function">
    <text evidence="1 6">Catalyzes the insertion of molybdate into adenylated molybdopterin with the concomitant release of AMP.</text>
</comment>
<dbReference type="InterPro" id="IPR005110">
    <property type="entry name" value="MoeA_linker/N"/>
</dbReference>
<evidence type="ECO:0000256" key="1">
    <source>
        <dbReference type="ARBA" id="ARBA00002901"/>
    </source>
</evidence>
<dbReference type="InterPro" id="IPR036135">
    <property type="entry name" value="MoeA_linker/N_sf"/>
</dbReference>
<dbReference type="InterPro" id="IPR008284">
    <property type="entry name" value="MoCF_biosynth_CS"/>
</dbReference>
<reference evidence="8" key="2">
    <citation type="submission" date="2023-02" db="EMBL/GenBank/DDBJ databases">
        <authorList>
            <person name="Rayyan A."/>
            <person name="Meyer T."/>
            <person name="Kyndt J.A."/>
        </authorList>
    </citation>
    <scope>NUCLEOTIDE SEQUENCE</scope>
    <source>
        <strain evidence="8">DSM 9987</strain>
    </source>
</reference>
<evidence type="ECO:0000256" key="2">
    <source>
        <dbReference type="ARBA" id="ARBA00005046"/>
    </source>
</evidence>
<dbReference type="Pfam" id="PF00994">
    <property type="entry name" value="MoCF_biosynth"/>
    <property type="match status" value="1"/>
</dbReference>
<evidence type="ECO:0000313" key="9">
    <source>
        <dbReference type="Proteomes" id="UP001165652"/>
    </source>
</evidence>
<dbReference type="SUPFAM" id="SSF63882">
    <property type="entry name" value="MoeA N-terminal region -like"/>
    <property type="match status" value="1"/>
</dbReference>
<dbReference type="PANTHER" id="PTHR10192:SF5">
    <property type="entry name" value="GEPHYRIN"/>
    <property type="match status" value="1"/>
</dbReference>
<keyword evidence="4 6" id="KW-0501">Molybdenum cofactor biosynthesis</keyword>
<reference evidence="8" key="1">
    <citation type="journal article" date="2023" name="Microbiol Resour">
        <title>Genome Sequences of Rhodoplanes serenus and Two Thermotolerant Strains, Rhodoplanes tepidamans and 'Rhodoplanes cryptolactis,' Further Refine the Genus.</title>
        <authorList>
            <person name="Rayyan A.A."/>
            <person name="Kyndt J.A."/>
        </authorList>
    </citation>
    <scope>NUCLEOTIDE SEQUENCE</scope>
    <source>
        <strain evidence="8">DSM 9987</strain>
    </source>
</reference>
<dbReference type="Proteomes" id="UP001165652">
    <property type="component" value="Unassembled WGS sequence"/>
</dbReference>
<dbReference type="Gene3D" id="2.170.190.11">
    <property type="entry name" value="Molybdopterin biosynthesis moea protein, domain 3"/>
    <property type="match status" value="1"/>
</dbReference>
<dbReference type="PROSITE" id="PS01079">
    <property type="entry name" value="MOCF_BIOSYNTHESIS_2"/>
    <property type="match status" value="1"/>
</dbReference>
<dbReference type="NCBIfam" id="NF045515">
    <property type="entry name" value="Glp_gephyrin"/>
    <property type="match status" value="1"/>
</dbReference>
<dbReference type="InterPro" id="IPR038987">
    <property type="entry name" value="MoeA-like"/>
</dbReference>
<keyword evidence="6" id="KW-0479">Metal-binding</keyword>
<comment type="catalytic activity">
    <reaction evidence="5">
        <text>adenylyl-molybdopterin + molybdate = Mo-molybdopterin + AMP + H(+)</text>
        <dbReference type="Rhea" id="RHEA:35047"/>
        <dbReference type="ChEBI" id="CHEBI:15378"/>
        <dbReference type="ChEBI" id="CHEBI:36264"/>
        <dbReference type="ChEBI" id="CHEBI:62727"/>
        <dbReference type="ChEBI" id="CHEBI:71302"/>
        <dbReference type="ChEBI" id="CHEBI:456215"/>
        <dbReference type="EC" id="2.10.1.1"/>
    </reaction>
</comment>
<dbReference type="Pfam" id="PF03454">
    <property type="entry name" value="MoeA_C"/>
    <property type="match status" value="1"/>
</dbReference>
<comment type="caution">
    <text evidence="8">The sequence shown here is derived from an EMBL/GenBank/DDBJ whole genome shotgun (WGS) entry which is preliminary data.</text>
</comment>
<keyword evidence="9" id="KW-1185">Reference proteome</keyword>
<dbReference type="EMBL" id="JAQQLI010000009">
    <property type="protein sequence ID" value="MDC7785665.1"/>
    <property type="molecule type" value="Genomic_DNA"/>
</dbReference>
<dbReference type="InterPro" id="IPR036688">
    <property type="entry name" value="MoeA_C_domain_IV_sf"/>
</dbReference>
<name>A0ABT5J7N5_RHOTP</name>
<feature type="domain" description="MoaB/Mog" evidence="7">
    <location>
        <begin position="191"/>
        <end position="333"/>
    </location>
</feature>
<comment type="similarity">
    <text evidence="3 6">Belongs to the MoeA family.</text>
</comment>
<evidence type="ECO:0000313" key="8">
    <source>
        <dbReference type="EMBL" id="MDC7785665.1"/>
    </source>
</evidence>
<dbReference type="Gene3D" id="2.40.340.10">
    <property type="entry name" value="MoeA, C-terminal, domain IV"/>
    <property type="match status" value="1"/>
</dbReference>
<dbReference type="PANTHER" id="PTHR10192">
    <property type="entry name" value="MOLYBDOPTERIN BIOSYNTHESIS PROTEIN"/>
    <property type="match status" value="1"/>
</dbReference>
<evidence type="ECO:0000259" key="7">
    <source>
        <dbReference type="SMART" id="SM00852"/>
    </source>
</evidence>
<gene>
    <name evidence="8" type="ORF">PQJ73_08220</name>
</gene>
<evidence type="ECO:0000256" key="3">
    <source>
        <dbReference type="ARBA" id="ARBA00010763"/>
    </source>
</evidence>
<dbReference type="SMART" id="SM00852">
    <property type="entry name" value="MoCF_biosynth"/>
    <property type="match status" value="1"/>
</dbReference>
<accession>A0ABT5J7N5</accession>
<evidence type="ECO:0000256" key="5">
    <source>
        <dbReference type="ARBA" id="ARBA00047317"/>
    </source>
</evidence>
<dbReference type="CDD" id="cd00887">
    <property type="entry name" value="MoeA"/>
    <property type="match status" value="1"/>
</dbReference>
<evidence type="ECO:0000256" key="6">
    <source>
        <dbReference type="RuleBase" id="RU365090"/>
    </source>
</evidence>
<comment type="cofactor">
    <cofactor evidence="6">
        <name>Mg(2+)</name>
        <dbReference type="ChEBI" id="CHEBI:18420"/>
    </cofactor>
</comment>
<comment type="pathway">
    <text evidence="2 6">Cofactor biosynthesis; molybdopterin biosynthesis.</text>
</comment>
<dbReference type="InterPro" id="IPR005111">
    <property type="entry name" value="MoeA_C_domain_IV"/>
</dbReference>
<protein>
    <recommendedName>
        <fullName evidence="6">Molybdopterin molybdenumtransferase</fullName>
        <ecNumber evidence="6">2.10.1.1</ecNumber>
    </recommendedName>
</protein>